<accession>A0ACB8N5A6</accession>
<evidence type="ECO:0000313" key="1">
    <source>
        <dbReference type="EMBL" id="KAH9793337.1"/>
    </source>
</evidence>
<keyword evidence="2" id="KW-1185">Reference proteome</keyword>
<proteinExistence type="predicted"/>
<dbReference type="EMBL" id="CM039171">
    <property type="protein sequence ID" value="KAH9793337.1"/>
    <property type="molecule type" value="Genomic_DNA"/>
</dbReference>
<organism evidence="1 2">
    <name type="scientific">Citrus sinensis</name>
    <name type="common">Sweet orange</name>
    <name type="synonym">Citrus aurantium var. sinensis</name>
    <dbReference type="NCBI Taxonomy" id="2711"/>
    <lineage>
        <taxon>Eukaryota</taxon>
        <taxon>Viridiplantae</taxon>
        <taxon>Streptophyta</taxon>
        <taxon>Embryophyta</taxon>
        <taxon>Tracheophyta</taxon>
        <taxon>Spermatophyta</taxon>
        <taxon>Magnoliopsida</taxon>
        <taxon>eudicotyledons</taxon>
        <taxon>Gunneridae</taxon>
        <taxon>Pentapetalae</taxon>
        <taxon>rosids</taxon>
        <taxon>malvids</taxon>
        <taxon>Sapindales</taxon>
        <taxon>Rutaceae</taxon>
        <taxon>Aurantioideae</taxon>
        <taxon>Citrus</taxon>
    </lineage>
</organism>
<reference evidence="2" key="1">
    <citation type="journal article" date="2023" name="Hortic. Res.">
        <title>A chromosome-level phased genome enabling allele-level studies in sweet orange: a case study on citrus Huanglongbing tolerance.</title>
        <authorList>
            <person name="Wu B."/>
            <person name="Yu Q."/>
            <person name="Deng Z."/>
            <person name="Duan Y."/>
            <person name="Luo F."/>
            <person name="Gmitter F. Jr."/>
        </authorList>
    </citation>
    <scope>NUCLEOTIDE SEQUENCE [LARGE SCALE GENOMIC DNA]</scope>
    <source>
        <strain evidence="2">cv. Valencia</strain>
    </source>
</reference>
<dbReference type="Proteomes" id="UP000829398">
    <property type="component" value="Chromosome 2"/>
</dbReference>
<sequence length="783" mass="89673">MATLGDIGVAATINILSAFAFLSAFAILRIQPINDRVYFPKWYLKGLRSSPLQTGTLVSKFVNLDFRSYLRFLSWMPAALQMPEPELIDHAGLDSAVYLRIYLIGLKIFIPIACLGFAVMVPVNWTNKTLEHSKLKYSNIDLLSISNVPLGSNRMSSLQRFYSNLGSWAFLGNVFFKRFWTHLVMAYVFTFWTCYVLKREYEIVAAMRLHFLASEHRRPDQFTVLVRNVPPDPDESVTQLVEHFFLVNHPDHYLTHQVVNNANKLSELVNKKKKMQNWLDFYQLKYSRNPARKPSTKTGFLGLWGKTVDAIDFYTSKIETLKKEISLEKDKVMSSGKSVIPAAFVSFKTRWGASVCAQTQQTRNPTLWLTDWAPEPRDVYWDNLAIPFVSLTIRRLIIFVAYFFLTFFFMIPIAIVQSLANIEGIEKALPFLRPIIEVKVIKSFIQGFLPGIALKIFLIFLPDILMLMSKFEGFISRSALERRSATRYYIFLFINVFLGSIITGTAFQQLDNFMHQSANDIPKTIGTSIPMKATFFITYIMVDGWAGVAGEILRLKPLIVYHLKNFFLVKTEKDREEAMDPGTVGFNTGEPQIQLYFLLGLVYAVVTPFLLPFIIVFFALAFVVYRHQVINVYNQEYESAAAFWPDVHGRIITALIVSQLLLMGLLSTKEAAQSTPLLITLPILTIWFHRFCKGRYEPAFVRYPLQEAMMKDTLERAREPNLNLKSFLQIAYIHPVFKEVEECESDPASEESDQEPVLIPTKRQSRMNTPLPSKHSGSMTSLG</sequence>
<gene>
    <name evidence="1" type="ORF">KPL71_004491</name>
</gene>
<protein>
    <submittedName>
        <fullName evidence="1">CSC1-like protein</fullName>
    </submittedName>
</protein>
<evidence type="ECO:0000313" key="2">
    <source>
        <dbReference type="Proteomes" id="UP000829398"/>
    </source>
</evidence>
<comment type="caution">
    <text evidence="1">The sequence shown here is derived from an EMBL/GenBank/DDBJ whole genome shotgun (WGS) entry which is preliminary data.</text>
</comment>
<name>A0ACB8N5A6_CITSI</name>